<comment type="caution">
    <text evidence="3">The sequence shown here is derived from an EMBL/GenBank/DDBJ whole genome shotgun (WGS) entry which is preliminary data.</text>
</comment>
<dbReference type="PANTHER" id="PTHR30121:SF6">
    <property type="entry name" value="SLR6007 PROTEIN"/>
    <property type="match status" value="1"/>
</dbReference>
<dbReference type="NCBIfam" id="NF045971">
    <property type="entry name" value="conju_CD1110"/>
    <property type="match status" value="1"/>
</dbReference>
<evidence type="ECO:0000256" key="1">
    <source>
        <dbReference type="SAM" id="MobiDB-lite"/>
    </source>
</evidence>
<dbReference type="PANTHER" id="PTHR30121">
    <property type="entry name" value="UNCHARACTERIZED PROTEIN YJGR-RELATED"/>
    <property type="match status" value="1"/>
</dbReference>
<dbReference type="Gene3D" id="3.40.50.300">
    <property type="entry name" value="P-loop containing nucleotide triphosphate hydrolases"/>
    <property type="match status" value="1"/>
</dbReference>
<name>A0A0G0ZPT0_9BACT</name>
<dbReference type="InterPro" id="IPR027417">
    <property type="entry name" value="P-loop_NTPase"/>
</dbReference>
<dbReference type="AlphaFoldDB" id="A0A0G0ZPT0"/>
<dbReference type="Pfam" id="PF19044">
    <property type="entry name" value="P-loop_TraG"/>
    <property type="match status" value="1"/>
</dbReference>
<evidence type="ECO:0000259" key="2">
    <source>
        <dbReference type="Pfam" id="PF19044"/>
    </source>
</evidence>
<evidence type="ECO:0000313" key="3">
    <source>
        <dbReference type="EMBL" id="KKS24061.1"/>
    </source>
</evidence>
<accession>A0A0G0ZPT0</accession>
<feature type="domain" description="TraG P-loop" evidence="2">
    <location>
        <begin position="262"/>
        <end position="568"/>
    </location>
</feature>
<proteinExistence type="predicted"/>
<protein>
    <submittedName>
        <fullName evidence="3">Type IV secretory pathway VirB4 component-like protein</fullName>
    </submittedName>
</protein>
<reference evidence="3 4" key="1">
    <citation type="journal article" date="2015" name="Nature">
        <title>rRNA introns, odd ribosomes, and small enigmatic genomes across a large radiation of phyla.</title>
        <authorList>
            <person name="Brown C.T."/>
            <person name="Hug L.A."/>
            <person name="Thomas B.C."/>
            <person name="Sharon I."/>
            <person name="Castelle C.J."/>
            <person name="Singh A."/>
            <person name="Wilkins M.J."/>
            <person name="Williams K.H."/>
            <person name="Banfield J.F."/>
        </authorList>
    </citation>
    <scope>NUCLEOTIDE SEQUENCE [LARGE SCALE GENOMIC DNA]</scope>
</reference>
<organism evidence="3 4">
    <name type="scientific">Candidatus Nomurabacteria bacterium GW2011_GWC2_41_8</name>
    <dbReference type="NCBI Taxonomy" id="1618755"/>
    <lineage>
        <taxon>Bacteria</taxon>
        <taxon>Candidatus Nomuraibacteriota</taxon>
    </lineage>
</organism>
<dbReference type="EMBL" id="LCCC01000012">
    <property type="protein sequence ID" value="KKS24061.1"/>
    <property type="molecule type" value="Genomic_DNA"/>
</dbReference>
<dbReference type="InterPro" id="IPR051162">
    <property type="entry name" value="T4SS_component"/>
</dbReference>
<evidence type="ECO:0000313" key="4">
    <source>
        <dbReference type="Proteomes" id="UP000033949"/>
    </source>
</evidence>
<sequence length="620" mass="70534">MNKNMMEFLKKLFGKQNAVSRGETQASTLAVLPEEIYESANLELQDVIAPSALKIESKSINLGEKIARTFFIISYPRFLTDNWFSPIINLDKVFDISIFIHPIDTSLMLRQFQKKVAEVQSQISVRESKGMVRDPMLDTAYQDLEGLRDNLIQAQEKMFDVGIYITIYADNDMELFKIENEIKSMLESKLIYIKPALFQQEEGFKSVIPIDTDLLNIHQKLNSEPLSSVFPFISFDLTSDKGILYGINRHNSSLVIFDRFSLENYNSVTFAKAGAGKSYATKLEILRSLMFDTDVIVIDPEREYEFLSEAVGGRYFNISLSSDHHINPFDLPIPHEDETAEDVLRSNIINLVGLFRLMLGGLTPEEDSMVDRAISETYAIKDITPESDFSNIDPPLLSDFEMVLSGMDGSDSVVQRLVKYTKGSWATFLNRPSNVDINKKFVVFSVRDMEDELKPVAMYIIMHYIWNAIRKNLKKRLLVVDEAWWMMKSEDTASFLYSIAKRGRKYYLGLSTITQDAADFLNSPYGVPIITNSSIQLLLKQSPTTIDILQKTFNLTDEEKYLLLESNVGEGIFFAGLKHVAIKIISSYTEDQIITSDPSQILSNRKAKQEQEAAETKTSP</sequence>
<gene>
    <name evidence="3" type="ORF">UU82_C0012G0008</name>
</gene>
<dbReference type="Proteomes" id="UP000033949">
    <property type="component" value="Unassembled WGS sequence"/>
</dbReference>
<dbReference type="InterPro" id="IPR043964">
    <property type="entry name" value="P-loop_TraG"/>
</dbReference>
<feature type="region of interest" description="Disordered" evidence="1">
    <location>
        <begin position="600"/>
        <end position="620"/>
    </location>
</feature>
<dbReference type="Gene3D" id="1.10.8.730">
    <property type="match status" value="1"/>
</dbReference>
<feature type="compositionally biased region" description="Basic and acidic residues" evidence="1">
    <location>
        <begin position="607"/>
        <end position="620"/>
    </location>
</feature>
<dbReference type="SUPFAM" id="SSF52540">
    <property type="entry name" value="P-loop containing nucleoside triphosphate hydrolases"/>
    <property type="match status" value="1"/>
</dbReference>